<accession>A0A2Z5ZJX1</accession>
<dbReference type="Proteomes" id="UP000270034">
    <property type="component" value="Chromosome"/>
</dbReference>
<organism evidence="1 2">
    <name type="scientific">Acetobacter orientalis</name>
    <dbReference type="NCBI Taxonomy" id="146474"/>
    <lineage>
        <taxon>Bacteria</taxon>
        <taxon>Pseudomonadati</taxon>
        <taxon>Pseudomonadota</taxon>
        <taxon>Alphaproteobacteria</taxon>
        <taxon>Acetobacterales</taxon>
        <taxon>Acetobacteraceae</taxon>
        <taxon>Acetobacter</taxon>
    </lineage>
</organism>
<dbReference type="KEGG" id="aot:AcetOri_orf03684"/>
<dbReference type="EMBL" id="AP018515">
    <property type="protein sequence ID" value="BBC80783.1"/>
    <property type="molecule type" value="Genomic_DNA"/>
</dbReference>
<reference evidence="1 2" key="1">
    <citation type="submission" date="2018-02" db="EMBL/GenBank/DDBJ databases">
        <title>Acetobacter orientalis genome.</title>
        <authorList>
            <person name="Nakashima N."/>
            <person name="Tamura T."/>
        </authorList>
    </citation>
    <scope>NUCLEOTIDE SEQUENCE [LARGE SCALE GENOMIC DNA]</scope>
    <source>
        <strain evidence="1 2">FAN1</strain>
    </source>
</reference>
<evidence type="ECO:0000313" key="1">
    <source>
        <dbReference type="EMBL" id="BBC80783.1"/>
    </source>
</evidence>
<proteinExistence type="predicted"/>
<evidence type="ECO:0000313" key="2">
    <source>
        <dbReference type="Proteomes" id="UP000270034"/>
    </source>
</evidence>
<protein>
    <submittedName>
        <fullName evidence="1">Uncharacterized protein</fullName>
    </submittedName>
</protein>
<dbReference type="AlphaFoldDB" id="A0A2Z5ZJX1"/>
<sequence>MAATAAPLFITLPYPQGKACVSLQHTMPDYVETGHRGVPC</sequence>
<gene>
    <name evidence="1" type="ORF">AcetOrient_orf03684</name>
</gene>
<name>A0A2Z5ZJX1_9PROT</name>